<dbReference type="InterPro" id="IPR012910">
    <property type="entry name" value="Plug_dom"/>
</dbReference>
<dbReference type="GO" id="GO:0006826">
    <property type="term" value="P:iron ion transport"/>
    <property type="evidence" value="ECO:0007669"/>
    <property type="project" value="UniProtKB-KW"/>
</dbReference>
<keyword evidence="2" id="KW-0813">Transport</keyword>
<accession>A0A1Q2M3K7</accession>
<reference evidence="14" key="1">
    <citation type="submission" date="2017-02" db="EMBL/GenBank/DDBJ databases">
        <title>Genome of Microbulbifer agarilyticus GP101.</title>
        <authorList>
            <person name="Jung J."/>
            <person name="Bae S.S."/>
            <person name="Baek K."/>
        </authorList>
    </citation>
    <scope>NUCLEOTIDE SEQUENCE [LARGE SCALE GENOMIC DNA]</scope>
    <source>
        <strain evidence="14">GP101</strain>
    </source>
</reference>
<protein>
    <recommendedName>
        <fullName evidence="16">TonB-dependent receptor</fullName>
    </recommendedName>
</protein>
<dbReference type="InterPro" id="IPR039426">
    <property type="entry name" value="TonB-dep_rcpt-like"/>
</dbReference>
<evidence type="ECO:0000313" key="15">
    <source>
        <dbReference type="Proteomes" id="UP000188219"/>
    </source>
</evidence>
<evidence type="ECO:0000256" key="6">
    <source>
        <dbReference type="ARBA" id="ARBA00023004"/>
    </source>
</evidence>
<dbReference type="EMBL" id="CP019650">
    <property type="protein sequence ID" value="AQQ66827.1"/>
    <property type="molecule type" value="Genomic_DNA"/>
</dbReference>
<dbReference type="KEGG" id="maga:Mag101_03605"/>
<evidence type="ECO:0000256" key="5">
    <source>
        <dbReference type="ARBA" id="ARBA00022692"/>
    </source>
</evidence>
<evidence type="ECO:0000256" key="10">
    <source>
        <dbReference type="ARBA" id="ARBA00023237"/>
    </source>
</evidence>
<keyword evidence="6" id="KW-0408">Iron</keyword>
<dbReference type="SUPFAM" id="SSF56935">
    <property type="entry name" value="Porins"/>
    <property type="match status" value="1"/>
</dbReference>
<comment type="similarity">
    <text evidence="11">Belongs to the TonB-dependent receptor family.</text>
</comment>
<keyword evidence="7" id="KW-0406">Ion transport</keyword>
<evidence type="ECO:0000256" key="1">
    <source>
        <dbReference type="ARBA" id="ARBA00004571"/>
    </source>
</evidence>
<organism evidence="14 15">
    <name type="scientific">Microbulbifer agarilyticus</name>
    <dbReference type="NCBI Taxonomy" id="260552"/>
    <lineage>
        <taxon>Bacteria</taxon>
        <taxon>Pseudomonadati</taxon>
        <taxon>Pseudomonadota</taxon>
        <taxon>Gammaproteobacteria</taxon>
        <taxon>Cellvibrionales</taxon>
        <taxon>Microbulbiferaceae</taxon>
        <taxon>Microbulbifer</taxon>
    </lineage>
</organism>
<keyword evidence="3" id="KW-1134">Transmembrane beta strand</keyword>
<keyword evidence="15" id="KW-1185">Reference proteome</keyword>
<keyword evidence="5" id="KW-0812">Transmembrane</keyword>
<dbReference type="PANTHER" id="PTHR32552">
    <property type="entry name" value="FERRICHROME IRON RECEPTOR-RELATED"/>
    <property type="match status" value="1"/>
</dbReference>
<dbReference type="Pfam" id="PF07715">
    <property type="entry name" value="Plug"/>
    <property type="match status" value="1"/>
</dbReference>
<keyword evidence="8 11" id="KW-0798">TonB box</keyword>
<dbReference type="RefSeq" id="WP_198040079.1">
    <property type="nucleotide sequence ID" value="NZ_CP019650.1"/>
</dbReference>
<evidence type="ECO:0000256" key="7">
    <source>
        <dbReference type="ARBA" id="ARBA00023065"/>
    </source>
</evidence>
<comment type="subcellular location">
    <subcellularLocation>
        <location evidence="1">Cell outer membrane</location>
        <topology evidence="1">Multi-pass membrane protein</topology>
    </subcellularLocation>
</comment>
<gene>
    <name evidence="14" type="ORF">Mag101_03605</name>
</gene>
<dbReference type="STRING" id="260552.Mag101_03605"/>
<proteinExistence type="inferred from homology"/>
<dbReference type="InterPro" id="IPR000531">
    <property type="entry name" value="Beta-barrel_TonB"/>
</dbReference>
<dbReference type="Gene3D" id="2.40.170.20">
    <property type="entry name" value="TonB-dependent receptor, beta-barrel domain"/>
    <property type="match status" value="2"/>
</dbReference>
<feature type="domain" description="TonB-dependent receptor-like beta-barrel" evidence="12">
    <location>
        <begin position="253"/>
        <end position="810"/>
    </location>
</feature>
<keyword evidence="9 11" id="KW-0472">Membrane</keyword>
<dbReference type="Pfam" id="PF00593">
    <property type="entry name" value="TonB_dep_Rec_b-barrel"/>
    <property type="match status" value="1"/>
</dbReference>
<evidence type="ECO:0000256" key="2">
    <source>
        <dbReference type="ARBA" id="ARBA00022448"/>
    </source>
</evidence>
<feature type="domain" description="TonB-dependent receptor plug" evidence="13">
    <location>
        <begin position="43"/>
        <end position="150"/>
    </location>
</feature>
<dbReference type="InterPro" id="IPR036942">
    <property type="entry name" value="Beta-barrel_TonB_sf"/>
</dbReference>
<evidence type="ECO:0000256" key="4">
    <source>
        <dbReference type="ARBA" id="ARBA00022496"/>
    </source>
</evidence>
<keyword evidence="10" id="KW-0998">Cell outer membrane</keyword>
<evidence type="ECO:0000256" key="11">
    <source>
        <dbReference type="RuleBase" id="RU003357"/>
    </source>
</evidence>
<evidence type="ECO:0000256" key="9">
    <source>
        <dbReference type="ARBA" id="ARBA00023136"/>
    </source>
</evidence>
<dbReference type="AlphaFoldDB" id="A0A1Q2M3K7"/>
<evidence type="ECO:0000256" key="8">
    <source>
        <dbReference type="ARBA" id="ARBA00023077"/>
    </source>
</evidence>
<dbReference type="PANTHER" id="PTHR32552:SF81">
    <property type="entry name" value="TONB-DEPENDENT OUTER MEMBRANE RECEPTOR"/>
    <property type="match status" value="1"/>
</dbReference>
<keyword evidence="4" id="KW-0410">Iron transport</keyword>
<dbReference type="GO" id="GO:0009279">
    <property type="term" value="C:cell outer membrane"/>
    <property type="evidence" value="ECO:0007669"/>
    <property type="project" value="UniProtKB-SubCell"/>
</dbReference>
<evidence type="ECO:0000259" key="13">
    <source>
        <dbReference type="Pfam" id="PF07715"/>
    </source>
</evidence>
<dbReference type="Proteomes" id="UP000188219">
    <property type="component" value="Chromosome"/>
</dbReference>
<evidence type="ECO:0000313" key="14">
    <source>
        <dbReference type="EMBL" id="AQQ66827.1"/>
    </source>
</evidence>
<evidence type="ECO:0000259" key="12">
    <source>
        <dbReference type="Pfam" id="PF00593"/>
    </source>
</evidence>
<sequence>MMLPVAIACAIQGVSASAQEEVAEEQGAIEEIVVTVNRKEQKIQDVAGAVQAFDQQALDAMGVGADFTALQNVIPGAVISNQEGNVNVSIRGVGSADNTELIDASVANLLNGVYLPRARGIGAMFYDISRVEVNKGPQGTTRGRNAVGGTMNIVANRPNMDGFYTSALLEAGGDALQRYELMANMPLTDTLAVRAAGFMRKQDSQYENAGQPGLEPAGAIDEQSLRLSALWEPSDALSVYAVYDSTSEGGTGYPGLNYFPALDNGYDVSDLGDDAQTGIFRAWQGEVDSSHDGFMVQVQYDFGGVTAEYMGSSREVDFRQTNAANDGVFYPGVELGSFDNFGGLWWITQSESQTHELRLSSSGDTFEWAAGVFFFDEDQQSLLLSTADNSFCCYSATEYAMPDVQGESLAFYAEATYHLNDESRLTAGIRSTDEEKSRWGVAGNYGFAAPLQPDWSTGTQSLRWATQGFQYDPFNGNRGDYTVPDISDVNDVAAFMSAAVERWGDSDNLDDVFAQCLGEDTSACPAASLSLNGTTLTQQDGYYEDSFVDYRLGYEWDLNDSSLVYGNISTGHKSGGFNDTIIVQGEMLSNAFSPEKLVMYEVGAKNEFENITFNASAFYYDYTDYVMTQLVAVGPVVDDQPPPTSAQRRNVGEASITGLELSSTWHINDNWHIGGNLLFLDAELTKAEISDYRQGWGANPNVDISGNKMPFSSDVNLNMFVSGVFPVQNGQYDFTLSSSSRSDYYLSAFNSQGFDSEGNPTSLDMTPINGSVGSGDGYFDEVEGYTLFNLVAARHFDEPNVRVEGFINNITNEIVSTKAIMSPNLNLRFMTNQRTAGIRIKYNM</sequence>
<evidence type="ECO:0008006" key="16">
    <source>
        <dbReference type="Google" id="ProtNLM"/>
    </source>
</evidence>
<name>A0A1Q2M3K7_9GAMM</name>
<evidence type="ECO:0000256" key="3">
    <source>
        <dbReference type="ARBA" id="ARBA00022452"/>
    </source>
</evidence>